<dbReference type="STRING" id="525919.Apre_0282"/>
<dbReference type="RefSeq" id="WP_015777246.1">
    <property type="nucleotide sequence ID" value="NC_013171.1"/>
</dbReference>
<evidence type="ECO:0000259" key="6">
    <source>
        <dbReference type="PROSITE" id="PS51352"/>
    </source>
</evidence>
<dbReference type="InterPro" id="IPR036249">
    <property type="entry name" value="Thioredoxin-like_sf"/>
</dbReference>
<evidence type="ECO:0000256" key="2">
    <source>
        <dbReference type="ARBA" id="ARBA00022559"/>
    </source>
</evidence>
<accession>C7RFS2</accession>
<feature type="domain" description="Thioredoxin" evidence="6">
    <location>
        <begin position="1"/>
        <end position="158"/>
    </location>
</feature>
<evidence type="ECO:0000256" key="4">
    <source>
        <dbReference type="PIRSR" id="PIRSR000303-1"/>
    </source>
</evidence>
<sequence>MTSVYDFTVLDKDNKEISLSKYEGKVLLIVNTATHCGFTKQYDALEALYKKYKDQGFEILDFPCNQFGNQAPESDEEIDSFCALNFGTSFDRFKKIDVNGENEDPLYTFLKEEKKGLGKAIKWNFTKFLIDREGNVVARFGSNKKPENMEKDIEKLLG</sequence>
<dbReference type="PROSITE" id="PS00460">
    <property type="entry name" value="GLUTATHIONE_PEROXID_1"/>
    <property type="match status" value="1"/>
</dbReference>
<dbReference type="Proteomes" id="UP000002294">
    <property type="component" value="Chromosome"/>
</dbReference>
<evidence type="ECO:0000256" key="3">
    <source>
        <dbReference type="ARBA" id="ARBA00023002"/>
    </source>
</evidence>
<dbReference type="AlphaFoldDB" id="C7RFS2"/>
<dbReference type="PRINTS" id="PR01011">
    <property type="entry name" value="GLUTPROXDASE"/>
</dbReference>
<comment type="similarity">
    <text evidence="1 5">Belongs to the glutathione peroxidase family.</text>
</comment>
<dbReference type="PROSITE" id="PS51352">
    <property type="entry name" value="THIOREDOXIN_2"/>
    <property type="match status" value="1"/>
</dbReference>
<protein>
    <recommendedName>
        <fullName evidence="5">Glutathione peroxidase</fullName>
    </recommendedName>
</protein>
<dbReference type="CDD" id="cd00340">
    <property type="entry name" value="GSH_Peroxidase"/>
    <property type="match status" value="1"/>
</dbReference>
<dbReference type="InterPro" id="IPR013766">
    <property type="entry name" value="Thioredoxin_domain"/>
</dbReference>
<dbReference type="PIRSF" id="PIRSF000303">
    <property type="entry name" value="Glutathion_perox"/>
    <property type="match status" value="1"/>
</dbReference>
<keyword evidence="2 5" id="KW-0575">Peroxidase</keyword>
<evidence type="ECO:0000256" key="1">
    <source>
        <dbReference type="ARBA" id="ARBA00006926"/>
    </source>
</evidence>
<dbReference type="OrthoDB" id="9809733at2"/>
<dbReference type="InterPro" id="IPR029760">
    <property type="entry name" value="GPX_CS"/>
</dbReference>
<dbReference type="KEGG" id="apr:Apre_0282"/>
<evidence type="ECO:0000313" key="8">
    <source>
        <dbReference type="Proteomes" id="UP000002294"/>
    </source>
</evidence>
<name>C7RFS2_ANAPD</name>
<proteinExistence type="inferred from homology"/>
<feature type="active site" evidence="4">
    <location>
        <position position="36"/>
    </location>
</feature>
<dbReference type="eggNOG" id="COG0386">
    <property type="taxonomic scope" value="Bacteria"/>
</dbReference>
<evidence type="ECO:0000256" key="5">
    <source>
        <dbReference type="RuleBase" id="RU000499"/>
    </source>
</evidence>
<dbReference type="InterPro" id="IPR029759">
    <property type="entry name" value="GPX_AS"/>
</dbReference>
<dbReference type="GO" id="GO:0034599">
    <property type="term" value="P:cellular response to oxidative stress"/>
    <property type="evidence" value="ECO:0007669"/>
    <property type="project" value="TreeGrafter"/>
</dbReference>
<reference evidence="7 8" key="1">
    <citation type="journal article" date="2009" name="Stand. Genomic Sci.">
        <title>Complete genome sequence of Anaerococcus prevotii type strain (PC1).</title>
        <authorList>
            <person name="Labutti K."/>
            <person name="Pukall R."/>
            <person name="Steenblock K."/>
            <person name="Glavina Del Rio T."/>
            <person name="Tice H."/>
            <person name="Copeland A."/>
            <person name="Cheng J.F."/>
            <person name="Lucas S."/>
            <person name="Chen F."/>
            <person name="Nolan M."/>
            <person name="Bruce D."/>
            <person name="Goodwin L."/>
            <person name="Pitluck S."/>
            <person name="Ivanova N."/>
            <person name="Mavromatis K."/>
            <person name="Ovchinnikova G."/>
            <person name="Pati A."/>
            <person name="Chen A."/>
            <person name="Palaniappan K."/>
            <person name="Land M."/>
            <person name="Hauser L."/>
            <person name="Chang Y.J."/>
            <person name="Jeffries C.D."/>
            <person name="Chain P."/>
            <person name="Saunders E."/>
            <person name="Brettin T."/>
            <person name="Detter J.C."/>
            <person name="Han C."/>
            <person name="Goker M."/>
            <person name="Bristow J."/>
            <person name="Eisen J.A."/>
            <person name="Markowitz V."/>
            <person name="Hugenholtz P."/>
            <person name="Kyrpides N.C."/>
            <person name="Klenk H.P."/>
            <person name="Lapidus A."/>
        </authorList>
    </citation>
    <scope>NUCLEOTIDE SEQUENCE [LARGE SCALE GENOMIC DNA]</scope>
    <source>
        <strain evidence="8">ATCC 9321 / DSM 20548 / JCM 6508 / NCTC 11806 / PC1</strain>
    </source>
</reference>
<dbReference type="Gene3D" id="3.40.30.10">
    <property type="entry name" value="Glutaredoxin"/>
    <property type="match status" value="1"/>
</dbReference>
<dbReference type="Pfam" id="PF00255">
    <property type="entry name" value="GSHPx"/>
    <property type="match status" value="1"/>
</dbReference>
<dbReference type="HOGENOM" id="CLU_029507_2_2_9"/>
<evidence type="ECO:0000313" key="7">
    <source>
        <dbReference type="EMBL" id="ACV28333.1"/>
    </source>
</evidence>
<keyword evidence="3 5" id="KW-0560">Oxidoreductase</keyword>
<dbReference type="PANTHER" id="PTHR11592">
    <property type="entry name" value="GLUTATHIONE PEROXIDASE"/>
    <property type="match status" value="1"/>
</dbReference>
<keyword evidence="8" id="KW-1185">Reference proteome</keyword>
<dbReference type="EMBL" id="CP001708">
    <property type="protein sequence ID" value="ACV28333.1"/>
    <property type="molecule type" value="Genomic_DNA"/>
</dbReference>
<organism evidence="7 8">
    <name type="scientific">Anaerococcus prevotii (strain ATCC 9321 / DSM 20548 / JCM 6508 / NCTC 11806 / PC1)</name>
    <name type="common">Peptostreptococcus prevotii</name>
    <name type="synonym">Peptococcus prevotii</name>
    <dbReference type="NCBI Taxonomy" id="525919"/>
    <lineage>
        <taxon>Bacteria</taxon>
        <taxon>Bacillati</taxon>
        <taxon>Bacillota</taxon>
        <taxon>Tissierellia</taxon>
        <taxon>Tissierellales</taxon>
        <taxon>Peptoniphilaceae</taxon>
        <taxon>Anaerococcus</taxon>
    </lineage>
</organism>
<dbReference type="FunFam" id="3.40.30.10:FF:000010">
    <property type="entry name" value="Glutathione peroxidase"/>
    <property type="match status" value="1"/>
</dbReference>
<dbReference type="PROSITE" id="PS00763">
    <property type="entry name" value="GLUTATHIONE_PEROXID_2"/>
    <property type="match status" value="1"/>
</dbReference>
<gene>
    <name evidence="7" type="ordered locus">Apre_0282</name>
</gene>
<dbReference type="PROSITE" id="PS51355">
    <property type="entry name" value="GLUTATHIONE_PEROXID_3"/>
    <property type="match status" value="1"/>
</dbReference>
<dbReference type="GO" id="GO:0004601">
    <property type="term" value="F:peroxidase activity"/>
    <property type="evidence" value="ECO:0007669"/>
    <property type="project" value="UniProtKB-KW"/>
</dbReference>
<dbReference type="PANTHER" id="PTHR11592:SF78">
    <property type="entry name" value="GLUTATHIONE PEROXIDASE"/>
    <property type="match status" value="1"/>
</dbReference>
<dbReference type="SUPFAM" id="SSF52833">
    <property type="entry name" value="Thioredoxin-like"/>
    <property type="match status" value="1"/>
</dbReference>
<dbReference type="InterPro" id="IPR000889">
    <property type="entry name" value="Glutathione_peroxidase"/>
</dbReference>